<name>A0A645JXB2_9ZZZZ</name>
<protein>
    <recommendedName>
        <fullName evidence="2">N-acetyltransferase domain-containing protein</fullName>
    </recommendedName>
</protein>
<organism evidence="1">
    <name type="scientific">bioreactor metagenome</name>
    <dbReference type="NCBI Taxonomy" id="1076179"/>
    <lineage>
        <taxon>unclassified sequences</taxon>
        <taxon>metagenomes</taxon>
        <taxon>ecological metagenomes</taxon>
    </lineage>
</organism>
<evidence type="ECO:0008006" key="2">
    <source>
        <dbReference type="Google" id="ProtNLM"/>
    </source>
</evidence>
<comment type="caution">
    <text evidence="1">The sequence shown here is derived from an EMBL/GenBank/DDBJ whole genome shotgun (WGS) entry which is preliminary data.</text>
</comment>
<dbReference type="EMBL" id="VSSQ01143707">
    <property type="protein sequence ID" value="MPN63793.1"/>
    <property type="molecule type" value="Genomic_DNA"/>
</dbReference>
<gene>
    <name evidence="1" type="ORF">SDC9_211559</name>
</gene>
<dbReference type="AlphaFoldDB" id="A0A645JXB2"/>
<evidence type="ECO:0000313" key="1">
    <source>
        <dbReference type="EMBL" id="MPN63793.1"/>
    </source>
</evidence>
<proteinExistence type="predicted"/>
<reference evidence="1" key="1">
    <citation type="submission" date="2019-08" db="EMBL/GenBank/DDBJ databases">
        <authorList>
            <person name="Kucharzyk K."/>
            <person name="Murdoch R.W."/>
            <person name="Higgins S."/>
            <person name="Loffler F."/>
        </authorList>
    </citation>
    <scope>NUCLEOTIDE SEQUENCE</scope>
</reference>
<accession>A0A645JXB2</accession>
<sequence>MESLAISNELRNHASMRVCQKLGAQYLRTVALPESFRISSEMPQYYENQYRWQLTEATASLDAEKEKE</sequence>